<gene>
    <name evidence="1" type="ORF">UFOPK3937_01125</name>
</gene>
<accession>A0A6J7NCK1</accession>
<organism evidence="1">
    <name type="scientific">freshwater metagenome</name>
    <dbReference type="NCBI Taxonomy" id="449393"/>
    <lineage>
        <taxon>unclassified sequences</taxon>
        <taxon>metagenomes</taxon>
        <taxon>ecological metagenomes</taxon>
    </lineage>
</organism>
<dbReference type="InterPro" id="IPR049574">
    <property type="entry name" value="CrtA-like"/>
</dbReference>
<protein>
    <submittedName>
        <fullName evidence="1">Unannotated protein</fullName>
    </submittedName>
</protein>
<dbReference type="CDD" id="cd21650">
    <property type="entry name" value="CrtA-like"/>
    <property type="match status" value="1"/>
</dbReference>
<name>A0A6J7NCK1_9ZZZZ</name>
<dbReference type="EMBL" id="CAFBOJ010000144">
    <property type="protein sequence ID" value="CAB4987734.1"/>
    <property type="molecule type" value="Genomic_DNA"/>
</dbReference>
<sequence>MTTVVYFWKIPTRSIPYAFLSMALDRGRMRRIPGVTFAKMLGCGKGETFTPSDADVHRWGFLLCINESQIETFDNSAMVKRWRKHSQEEFRVLLDPISSHGFWSKNQPFLPAEMIGPTDGMVVAITRARIAWRKNVSFWKAVPAVTESLLASQGLIGAIGVGEAPVGLQGTFSLWESEESLKTFAFRSPAHKAAIQSTTRQKWFSEELFARFSVKEIRGRL</sequence>
<dbReference type="AlphaFoldDB" id="A0A6J7NCK1"/>
<reference evidence="1" key="1">
    <citation type="submission" date="2020-05" db="EMBL/GenBank/DDBJ databases">
        <authorList>
            <person name="Chiriac C."/>
            <person name="Salcher M."/>
            <person name="Ghai R."/>
            <person name="Kavagutti S V."/>
        </authorList>
    </citation>
    <scope>NUCLEOTIDE SEQUENCE</scope>
</reference>
<proteinExistence type="predicted"/>
<evidence type="ECO:0000313" key="1">
    <source>
        <dbReference type="EMBL" id="CAB4987734.1"/>
    </source>
</evidence>